<dbReference type="Proteomes" id="UP000092993">
    <property type="component" value="Unassembled WGS sequence"/>
</dbReference>
<gene>
    <name evidence="2" type="ORF">A0H81_05068</name>
</gene>
<evidence type="ECO:0000256" key="1">
    <source>
        <dbReference type="SAM" id="Phobius"/>
    </source>
</evidence>
<proteinExistence type="predicted"/>
<keyword evidence="1" id="KW-1133">Transmembrane helix</keyword>
<keyword evidence="1" id="KW-0812">Transmembrane</keyword>
<sequence length="256" mass="28282">MLWTVLTESRIASASYNPCVKNVLHSATSSRAASRSHAVLSGKLSSAIEAMLVCGDASATANQFVPPYEGDECRYSRTLYLNADVPVLLVLFGLSADRLHYTTHLPPFDPLNNGKSFYDPIVAELLATTIFAMFWSSFIIHIIHRSYDLGRLSSFFAELLGLSALFVLYLVGAAIASTFWGNLFWCHRYFPCRILTTLVAFSWMCWVVVLILMIMSALFAYENSAFGLPLHGRFDPRGAAMAPGSPVPEPNARRSP</sequence>
<protein>
    <recommendedName>
        <fullName evidence="4">MARVEL domain-containing protein</fullName>
    </recommendedName>
</protein>
<evidence type="ECO:0000313" key="2">
    <source>
        <dbReference type="EMBL" id="OBZ75002.1"/>
    </source>
</evidence>
<accession>A0A1C7MDU4</accession>
<dbReference type="OrthoDB" id="2501127at2759"/>
<dbReference type="EMBL" id="LUGG01000005">
    <property type="protein sequence ID" value="OBZ75002.1"/>
    <property type="molecule type" value="Genomic_DNA"/>
</dbReference>
<comment type="caution">
    <text evidence="2">The sequence shown here is derived from an EMBL/GenBank/DDBJ whole genome shotgun (WGS) entry which is preliminary data.</text>
</comment>
<organism evidence="2 3">
    <name type="scientific">Grifola frondosa</name>
    <name type="common">Maitake</name>
    <name type="synonym">Polyporus frondosus</name>
    <dbReference type="NCBI Taxonomy" id="5627"/>
    <lineage>
        <taxon>Eukaryota</taxon>
        <taxon>Fungi</taxon>
        <taxon>Dikarya</taxon>
        <taxon>Basidiomycota</taxon>
        <taxon>Agaricomycotina</taxon>
        <taxon>Agaricomycetes</taxon>
        <taxon>Polyporales</taxon>
        <taxon>Grifolaceae</taxon>
        <taxon>Grifola</taxon>
    </lineage>
</organism>
<reference evidence="2 3" key="1">
    <citation type="submission" date="2016-03" db="EMBL/GenBank/DDBJ databases">
        <title>Whole genome sequencing of Grifola frondosa 9006-11.</title>
        <authorList>
            <person name="Min B."/>
            <person name="Park H."/>
            <person name="Kim J.-G."/>
            <person name="Cho H."/>
            <person name="Oh Y.-L."/>
            <person name="Kong W.-S."/>
            <person name="Choi I.-G."/>
        </authorList>
    </citation>
    <scope>NUCLEOTIDE SEQUENCE [LARGE SCALE GENOMIC DNA]</scope>
    <source>
        <strain evidence="2 3">9006-11</strain>
    </source>
</reference>
<evidence type="ECO:0008006" key="4">
    <source>
        <dbReference type="Google" id="ProtNLM"/>
    </source>
</evidence>
<name>A0A1C7MDU4_GRIFR</name>
<feature type="transmembrane region" description="Helical" evidence="1">
    <location>
        <begin position="200"/>
        <end position="221"/>
    </location>
</feature>
<keyword evidence="1" id="KW-0472">Membrane</keyword>
<evidence type="ECO:0000313" key="3">
    <source>
        <dbReference type="Proteomes" id="UP000092993"/>
    </source>
</evidence>
<feature type="transmembrane region" description="Helical" evidence="1">
    <location>
        <begin position="121"/>
        <end position="143"/>
    </location>
</feature>
<dbReference type="AlphaFoldDB" id="A0A1C7MDU4"/>
<feature type="transmembrane region" description="Helical" evidence="1">
    <location>
        <begin position="155"/>
        <end position="180"/>
    </location>
</feature>
<keyword evidence="3" id="KW-1185">Reference proteome</keyword>